<dbReference type="InterPro" id="IPR002931">
    <property type="entry name" value="Transglutaminase-like"/>
</dbReference>
<dbReference type="AlphaFoldDB" id="A0A1Q6A4C7"/>
<feature type="signal peptide" evidence="1">
    <location>
        <begin position="1"/>
        <end position="24"/>
    </location>
</feature>
<dbReference type="RefSeq" id="WP_074491451.1">
    <property type="nucleotide sequence ID" value="NZ_FPAM01000009.1"/>
</dbReference>
<feature type="domain" description="Transglutaminase-like" evidence="2">
    <location>
        <begin position="285"/>
        <end position="363"/>
    </location>
</feature>
<evidence type="ECO:0008006" key="6">
    <source>
        <dbReference type="Google" id="ProtNLM"/>
    </source>
</evidence>
<evidence type="ECO:0000256" key="1">
    <source>
        <dbReference type="SAM" id="SignalP"/>
    </source>
</evidence>
<dbReference type="OrthoDB" id="8595007at2"/>
<sequence length="645" mass="73129">MFVKNIYRLACIGFALITCGTLYAQPKGIDKELYKAATIPDSLKENANAVVRYSSDDYLIKAPGKAVIKHYSLVTILNEKADGEAHLHIDYNRKYDAISSIEMKVYNAAGVLIKKYGKSDMYDALATDDATIATDDRYLALRHVISTYPATIETSYEEDLSSFVDLGSWYIQGTETSIQNAVCTMTVNPDLGFRFINENIKLETQKAKDGILDTYNWQIKNLKSVKPEDEVPNWQITKKVSFAINQFIYCGSAGTFNNWSDYGKWLSGLKSDVCTLTPQRAEEIKKMTDSLKTDKEKARFLYNYLQKNVRYVSIQLGIGGLKPLPATFVDQKKYGDCKALCNYMYALLKAVNIPSYYAEVNAGTNEEPANPVFPNRPFNHIILCIPFKSDTTWLECTSNTQPFGKLGTFTENRNALLITEDGGKLVNTPRSTMSNNTFNSDVHITLAPDGGAKAKIKILSTGEVRDTYIGISAQKLDYQKEFLIRRLHMKQPSLLDFKLSDNKDDVKQVDLDLEYDKFYDMAAGEKQFYRPRAFDLWNVTVPVLDKRNADYYFDYPMQKTCTTTIDLPTGFEMESLPTNVSLKFTYGSYNVNYQYLADKNEVVSTTSFVLTNQVIPAAKYNEMQQYMDNIAKAQNKKLVIRRKAS</sequence>
<dbReference type="STRING" id="1302689.RG47T_4343"/>
<dbReference type="InterPro" id="IPR038765">
    <property type="entry name" value="Papain-like_cys_pep_sf"/>
</dbReference>
<evidence type="ECO:0000259" key="2">
    <source>
        <dbReference type="Pfam" id="PF01841"/>
    </source>
</evidence>
<evidence type="ECO:0000313" key="5">
    <source>
        <dbReference type="Proteomes" id="UP000186720"/>
    </source>
</evidence>
<evidence type="ECO:0000313" key="4">
    <source>
        <dbReference type="EMBL" id="OKS88865.1"/>
    </source>
</evidence>
<dbReference type="SUPFAM" id="SSF54001">
    <property type="entry name" value="Cysteine proteinases"/>
    <property type="match status" value="1"/>
</dbReference>
<accession>A0A1Q6A4C7</accession>
<name>A0A1Q6A4C7_9SPHI</name>
<keyword evidence="5" id="KW-1185">Reference proteome</keyword>
<dbReference type="Proteomes" id="UP000186720">
    <property type="component" value="Unassembled WGS sequence"/>
</dbReference>
<dbReference type="InterPro" id="IPR024618">
    <property type="entry name" value="DUF3857"/>
</dbReference>
<proteinExistence type="predicted"/>
<evidence type="ECO:0000259" key="3">
    <source>
        <dbReference type="Pfam" id="PF12969"/>
    </source>
</evidence>
<dbReference type="Gene3D" id="2.60.120.1130">
    <property type="match status" value="1"/>
</dbReference>
<dbReference type="Gene3D" id="3.10.620.30">
    <property type="match status" value="1"/>
</dbReference>
<keyword evidence="1" id="KW-0732">Signal</keyword>
<organism evidence="4 5">
    <name type="scientific">Mucilaginibacter polytrichastri</name>
    <dbReference type="NCBI Taxonomy" id="1302689"/>
    <lineage>
        <taxon>Bacteria</taxon>
        <taxon>Pseudomonadati</taxon>
        <taxon>Bacteroidota</taxon>
        <taxon>Sphingobacteriia</taxon>
        <taxon>Sphingobacteriales</taxon>
        <taxon>Sphingobacteriaceae</taxon>
        <taxon>Mucilaginibacter</taxon>
    </lineage>
</organism>
<feature type="domain" description="DUF3857" evidence="3">
    <location>
        <begin position="63"/>
        <end position="225"/>
    </location>
</feature>
<dbReference type="Pfam" id="PF01841">
    <property type="entry name" value="Transglut_core"/>
    <property type="match status" value="1"/>
</dbReference>
<dbReference type="EMBL" id="MPPL01000001">
    <property type="protein sequence ID" value="OKS88865.1"/>
    <property type="molecule type" value="Genomic_DNA"/>
</dbReference>
<dbReference type="Gene3D" id="2.60.40.3140">
    <property type="match status" value="1"/>
</dbReference>
<reference evidence="4 5" key="1">
    <citation type="submission" date="2016-11" db="EMBL/GenBank/DDBJ databases">
        <title>Whole Genome Sequencing of Mucilaginibacter polytrichastri RG4-7(T) isolated from the moss sample.</title>
        <authorList>
            <person name="Li Y."/>
        </authorList>
    </citation>
    <scope>NUCLEOTIDE SEQUENCE [LARGE SCALE GENOMIC DNA]</scope>
    <source>
        <strain evidence="4 5">RG4-7</strain>
    </source>
</reference>
<comment type="caution">
    <text evidence="4">The sequence shown here is derived from an EMBL/GenBank/DDBJ whole genome shotgun (WGS) entry which is preliminary data.</text>
</comment>
<gene>
    <name evidence="4" type="ORF">RG47T_4343</name>
</gene>
<dbReference type="Pfam" id="PF12969">
    <property type="entry name" value="DUF3857"/>
    <property type="match status" value="1"/>
</dbReference>
<feature type="chain" id="PRO_5010290415" description="DUF3857 domain-containing protein" evidence="1">
    <location>
        <begin position="25"/>
        <end position="645"/>
    </location>
</feature>
<protein>
    <recommendedName>
        <fullName evidence="6">DUF3857 domain-containing protein</fullName>
    </recommendedName>
</protein>